<dbReference type="AlphaFoldDB" id="A0A023JM30"/>
<evidence type="ECO:0000313" key="1">
    <source>
        <dbReference type="EMBL" id="AHJ80494.1"/>
    </source>
</evidence>
<dbReference type="EMBL" id="KF793263">
    <property type="protein sequence ID" value="AHJ80494.1"/>
    <property type="molecule type" value="Genomic_DNA"/>
</dbReference>
<organism evidence="1">
    <name type="scientific">Klebsiella pneumoniae subsp. pneumoniae</name>
    <dbReference type="NCBI Taxonomy" id="72407"/>
    <lineage>
        <taxon>Bacteria</taxon>
        <taxon>Pseudomonadati</taxon>
        <taxon>Pseudomonadota</taxon>
        <taxon>Gammaproteobacteria</taxon>
        <taxon>Enterobacterales</taxon>
        <taxon>Enterobacteriaceae</taxon>
        <taxon>Klebsiella/Raoultella group</taxon>
        <taxon>Klebsiella</taxon>
        <taxon>Klebsiella pneumoniae complex</taxon>
    </lineage>
</organism>
<proteinExistence type="predicted"/>
<reference evidence="1" key="1">
    <citation type="journal article" date="2014" name="Antimicrob. Agents Chemother.">
        <title>Multiplex PCR for Identification of Two Capsular Types in Epidemic KPC-Producing Klebsiella pneumoniae Sequence Type 258 Strains.</title>
        <authorList>
            <person name="Chen L."/>
            <person name="Chavda K.D."/>
            <person name="Findlay J."/>
            <person name="Peirano G."/>
            <person name="Hopkins K."/>
            <person name="Pitout J.D."/>
            <person name="Bonomo R.A."/>
            <person name="Woodford N."/>
            <person name="DeLeo F.R."/>
            <person name="Kreiswirth B.N."/>
        </authorList>
    </citation>
    <scope>NUCLEOTIDE SEQUENCE</scope>
    <source>
        <strain evidence="1">BK30660</strain>
    </source>
</reference>
<name>A0A023JM30_KLEPN</name>
<sequence>MMSFTHIPAILFSDLDSPVREFFKKNAHYRMCINKTPLLRMYTKQLRKVHFNLPSHMMMASIHKEKLNALIIF</sequence>
<protein>
    <submittedName>
        <fullName evidence="1">Uncharacterized protein</fullName>
    </submittedName>
</protein>
<accession>A0A023JM30</accession>